<proteinExistence type="predicted"/>
<protein>
    <recommendedName>
        <fullName evidence="4">DUF3267 domain-containing protein</fullName>
    </recommendedName>
</protein>
<reference evidence="2 3" key="1">
    <citation type="journal article" date="2014" name="PLoS Genet.">
        <title>Phylogenetically driven sequencing of extremely halophilic archaea reveals strategies for static and dynamic osmo-response.</title>
        <authorList>
            <person name="Becker E.A."/>
            <person name="Seitzer P.M."/>
            <person name="Tritt A."/>
            <person name="Larsen D."/>
            <person name="Krusor M."/>
            <person name="Yao A.I."/>
            <person name="Wu D."/>
            <person name="Madern D."/>
            <person name="Eisen J.A."/>
            <person name="Darling A.E."/>
            <person name="Facciotti M.T."/>
        </authorList>
    </citation>
    <scope>NUCLEOTIDE SEQUENCE [LARGE SCALE GENOMIC DNA]</scope>
    <source>
        <strain evidence="2 3">DSM 1307</strain>
    </source>
</reference>
<keyword evidence="1" id="KW-1133">Transmembrane helix</keyword>
<feature type="transmembrane region" description="Helical" evidence="1">
    <location>
        <begin position="131"/>
        <end position="152"/>
    </location>
</feature>
<dbReference type="RefSeq" id="WP_004055201.1">
    <property type="nucleotide sequence ID" value="NZ_AOMC01000145.1"/>
</dbReference>
<feature type="transmembrane region" description="Helical" evidence="1">
    <location>
        <begin position="70"/>
        <end position="87"/>
    </location>
</feature>
<accession>M0M5S7</accession>
<sequence length="210" mass="23641">MAPEWPPAPPEGYRKHEPKYEQSRFVTAILFCWLIGVLVTVPALVIGVHDPDTAVRVIREVLQPDTADEWTAYILWLIGMFTVLLVSHEALHALAGRWFGLRTAFQFEYHHPLSWSPEIVTYGRFQSGGELFVIALAPLVILTPVSIVALVWSQHLWIIASAAVLAFGNSAGAVGDLASVWTFWDLPDGELIYHDSEGRRQYYTPMNEEK</sequence>
<evidence type="ECO:0000313" key="2">
    <source>
        <dbReference type="EMBL" id="EMA41036.1"/>
    </source>
</evidence>
<dbReference type="EMBL" id="AOMC01000145">
    <property type="protein sequence ID" value="EMA41036.1"/>
    <property type="molecule type" value="Genomic_DNA"/>
</dbReference>
<dbReference type="PATRIC" id="fig|931277.6.peg.2443"/>
<comment type="caution">
    <text evidence="2">The sequence shown here is derived from an EMBL/GenBank/DDBJ whole genome shotgun (WGS) entry which is preliminary data.</text>
</comment>
<keyword evidence="1" id="KW-0812">Transmembrane</keyword>
<keyword evidence="3" id="KW-1185">Reference proteome</keyword>
<gene>
    <name evidence="2" type="ORF">C448_12491</name>
</gene>
<dbReference type="InterPro" id="IPR021683">
    <property type="entry name" value="DUF3267"/>
</dbReference>
<organism evidence="2 3">
    <name type="scientific">Halococcus morrhuae DSM 1307</name>
    <dbReference type="NCBI Taxonomy" id="931277"/>
    <lineage>
        <taxon>Archaea</taxon>
        <taxon>Methanobacteriati</taxon>
        <taxon>Methanobacteriota</taxon>
        <taxon>Stenosarchaea group</taxon>
        <taxon>Halobacteria</taxon>
        <taxon>Halobacteriales</taxon>
        <taxon>Halococcaceae</taxon>
        <taxon>Halococcus</taxon>
    </lineage>
</organism>
<dbReference type="AlphaFoldDB" id="M0M5S7"/>
<dbReference type="Pfam" id="PF11667">
    <property type="entry name" value="DUF3267"/>
    <property type="match status" value="1"/>
</dbReference>
<evidence type="ECO:0000313" key="3">
    <source>
        <dbReference type="Proteomes" id="UP000011568"/>
    </source>
</evidence>
<dbReference type="STRING" id="931277.C448_12491"/>
<feature type="transmembrane region" description="Helical" evidence="1">
    <location>
        <begin position="25"/>
        <end position="46"/>
    </location>
</feature>
<keyword evidence="1" id="KW-0472">Membrane</keyword>
<dbReference type="Proteomes" id="UP000011568">
    <property type="component" value="Unassembled WGS sequence"/>
</dbReference>
<dbReference type="OrthoDB" id="212896at2157"/>
<name>M0M5S7_HALMO</name>
<evidence type="ECO:0000256" key="1">
    <source>
        <dbReference type="SAM" id="Phobius"/>
    </source>
</evidence>
<evidence type="ECO:0008006" key="4">
    <source>
        <dbReference type="Google" id="ProtNLM"/>
    </source>
</evidence>
<feature type="transmembrane region" description="Helical" evidence="1">
    <location>
        <begin position="158"/>
        <end position="184"/>
    </location>
</feature>